<dbReference type="SUPFAM" id="SSF53067">
    <property type="entry name" value="Actin-like ATPase domain"/>
    <property type="match status" value="2"/>
</dbReference>
<keyword evidence="4" id="KW-1185">Reference proteome</keyword>
<dbReference type="AlphaFoldDB" id="A0A1H3W6D6"/>
<reference evidence="3 4" key="1">
    <citation type="submission" date="2016-10" db="EMBL/GenBank/DDBJ databases">
        <authorList>
            <person name="de Groot N.N."/>
        </authorList>
    </citation>
    <scope>NUCLEOTIDE SEQUENCE [LARGE SCALE GENOMIC DNA]</scope>
    <source>
        <strain evidence="3 4">DSM 19033</strain>
    </source>
</reference>
<accession>A0A1H3W6D6</accession>
<dbReference type="Pfam" id="PF00012">
    <property type="entry name" value="HSP70"/>
    <property type="match status" value="2"/>
</dbReference>
<organism evidence="3 4">
    <name type="scientific">Pedobacter hartonius</name>
    <dbReference type="NCBI Taxonomy" id="425514"/>
    <lineage>
        <taxon>Bacteria</taxon>
        <taxon>Pseudomonadati</taxon>
        <taxon>Bacteroidota</taxon>
        <taxon>Sphingobacteriia</taxon>
        <taxon>Sphingobacteriales</taxon>
        <taxon>Sphingobacteriaceae</taxon>
        <taxon>Pedobacter</taxon>
    </lineage>
</organism>
<keyword evidence="2" id="KW-0067">ATP-binding</keyword>
<dbReference type="PANTHER" id="PTHR19375">
    <property type="entry name" value="HEAT SHOCK PROTEIN 70KDA"/>
    <property type="match status" value="1"/>
</dbReference>
<gene>
    <name evidence="3" type="ORF">SAMN05443550_101117</name>
</gene>
<protein>
    <submittedName>
        <fullName evidence="3">Hypothetical chaperone protein</fullName>
    </submittedName>
</protein>
<dbReference type="Gene3D" id="3.30.420.40">
    <property type="match status" value="3"/>
</dbReference>
<evidence type="ECO:0000313" key="4">
    <source>
        <dbReference type="Proteomes" id="UP000198850"/>
    </source>
</evidence>
<dbReference type="GO" id="GO:0005524">
    <property type="term" value="F:ATP binding"/>
    <property type="evidence" value="ECO:0007669"/>
    <property type="project" value="UniProtKB-KW"/>
</dbReference>
<name>A0A1H3W6D6_9SPHI</name>
<dbReference type="STRING" id="425514.SAMN05443550_101117"/>
<evidence type="ECO:0000256" key="1">
    <source>
        <dbReference type="ARBA" id="ARBA00022741"/>
    </source>
</evidence>
<sequence>MNKFLYGIDFGTTNSALSIYDEKKKEIITTITVPSLIYFQEEQGPAEVPDYVIGEQAITAYLKDGMKGRFIKSIKQILSRSSFTETRIHNKRYNASDLVTLILKDLKTKADKIIGYDCQKAIIGRPVFFDDDNTSKDTLAQTRLSKAAENAGFREVRFQFEPIGAAFAYEKTISKKEKVLVADLGGGTTDFTYLVLDPAKVGSRNRKDDMMASGGIYIGGDSFDSAFMWDKGTPHFGKNTLYEATPGKILTVPISLFANICTWDQMNFFNSLRIKRDMEDYYHYSKKDREFKNLLTLIDNNLGYSVFQAIEKTKIELSSLQVSKFVYSNMEIEINEDISIAQYEAIIAKDIRKIDVYLDEFMLKNNISPEDIDSLFLTGGTSLVGAIQNLFKSRFPHIPVNSGDNFTSVARGLALSGYLFEGN</sequence>
<dbReference type="Gene3D" id="3.90.640.10">
    <property type="entry name" value="Actin, Chain A, domain 4"/>
    <property type="match status" value="2"/>
</dbReference>
<keyword evidence="1" id="KW-0547">Nucleotide-binding</keyword>
<evidence type="ECO:0000313" key="3">
    <source>
        <dbReference type="EMBL" id="SDZ82637.1"/>
    </source>
</evidence>
<evidence type="ECO:0000256" key="2">
    <source>
        <dbReference type="ARBA" id="ARBA00022840"/>
    </source>
</evidence>
<dbReference type="OrthoDB" id="9807934at2"/>
<dbReference type="InterPro" id="IPR043129">
    <property type="entry name" value="ATPase_NBD"/>
</dbReference>
<dbReference type="InterPro" id="IPR013126">
    <property type="entry name" value="Hsp_70_fam"/>
</dbReference>
<dbReference type="GO" id="GO:0140662">
    <property type="term" value="F:ATP-dependent protein folding chaperone"/>
    <property type="evidence" value="ECO:0007669"/>
    <property type="project" value="InterPro"/>
</dbReference>
<proteinExistence type="predicted"/>
<dbReference type="RefSeq" id="WP_090554192.1">
    <property type="nucleotide sequence ID" value="NZ_FNRA01000001.1"/>
</dbReference>
<dbReference type="CDD" id="cd10231">
    <property type="entry name" value="ASKHA_NBD_HSP70_YegD-like"/>
    <property type="match status" value="1"/>
</dbReference>
<dbReference type="EMBL" id="FNRA01000001">
    <property type="protein sequence ID" value="SDZ82637.1"/>
    <property type="molecule type" value="Genomic_DNA"/>
</dbReference>
<dbReference type="InterPro" id="IPR042054">
    <property type="entry name" value="YegD-like"/>
</dbReference>
<dbReference type="Proteomes" id="UP000198850">
    <property type="component" value="Unassembled WGS sequence"/>
</dbReference>